<dbReference type="GO" id="GO:0003700">
    <property type="term" value="F:DNA-binding transcription factor activity"/>
    <property type="evidence" value="ECO:0007669"/>
    <property type="project" value="InterPro"/>
</dbReference>
<dbReference type="InterPro" id="IPR018060">
    <property type="entry name" value="HTH_AraC"/>
</dbReference>
<dbReference type="EMBL" id="JAAMRD010000027">
    <property type="protein sequence ID" value="MBA1307124.1"/>
    <property type="molecule type" value="Genomic_DNA"/>
</dbReference>
<evidence type="ECO:0000313" key="5">
    <source>
        <dbReference type="Proteomes" id="UP001138621"/>
    </source>
</evidence>
<evidence type="ECO:0000313" key="4">
    <source>
        <dbReference type="EMBL" id="MBA1307124.1"/>
    </source>
</evidence>
<proteinExistence type="predicted"/>
<dbReference type="Pfam" id="PF12833">
    <property type="entry name" value="HTH_18"/>
    <property type="match status" value="1"/>
</dbReference>
<dbReference type="GO" id="GO:0043565">
    <property type="term" value="F:sequence-specific DNA binding"/>
    <property type="evidence" value="ECO:0007669"/>
    <property type="project" value="InterPro"/>
</dbReference>
<dbReference type="PANTHER" id="PTHR43436">
    <property type="entry name" value="ARAC-FAMILY TRANSCRIPTIONAL REGULATOR"/>
    <property type="match status" value="1"/>
</dbReference>
<dbReference type="InterPro" id="IPR009057">
    <property type="entry name" value="Homeodomain-like_sf"/>
</dbReference>
<evidence type="ECO:0000256" key="1">
    <source>
        <dbReference type="ARBA" id="ARBA00023015"/>
    </source>
</evidence>
<organism evidence="4 5">
    <name type="scientific">Stutzerimonas stutzeri</name>
    <name type="common">Pseudomonas stutzeri</name>
    <dbReference type="NCBI Taxonomy" id="316"/>
    <lineage>
        <taxon>Bacteria</taxon>
        <taxon>Pseudomonadati</taxon>
        <taxon>Pseudomonadota</taxon>
        <taxon>Gammaproteobacteria</taxon>
        <taxon>Pseudomonadales</taxon>
        <taxon>Pseudomonadaceae</taxon>
        <taxon>Stutzerimonas</taxon>
    </lineage>
</organism>
<dbReference type="SUPFAM" id="SSF46689">
    <property type="entry name" value="Homeodomain-like"/>
    <property type="match status" value="2"/>
</dbReference>
<dbReference type="Gene3D" id="1.10.10.60">
    <property type="entry name" value="Homeodomain-like"/>
    <property type="match status" value="2"/>
</dbReference>
<dbReference type="AlphaFoldDB" id="A0AA40RWI1"/>
<evidence type="ECO:0000259" key="3">
    <source>
        <dbReference type="PROSITE" id="PS01124"/>
    </source>
</evidence>
<dbReference type="Proteomes" id="UP001138621">
    <property type="component" value="Unassembled WGS sequence"/>
</dbReference>
<name>A0AA40RWI1_STUST</name>
<reference evidence="4" key="1">
    <citation type="submission" date="2020-02" db="EMBL/GenBank/DDBJ databases">
        <title>Synteny-based analysis reveals conserved mechanism for high triclosan tolerance in Pseudomonas, as well as instances of horizontal transfer.</title>
        <authorList>
            <person name="Mcfarland A.G."/>
            <person name="Bertucci H.K."/>
            <person name="Litmann E."/>
            <person name="Shen J."/>
            <person name="Huttenhower C."/>
            <person name="Hartmann E.M."/>
        </authorList>
    </citation>
    <scope>NUCLEOTIDE SEQUENCE</scope>
    <source>
        <strain evidence="4">109A1</strain>
    </source>
</reference>
<keyword evidence="2" id="KW-0804">Transcription</keyword>
<evidence type="ECO:0000256" key="2">
    <source>
        <dbReference type="ARBA" id="ARBA00023163"/>
    </source>
</evidence>
<accession>A0AA40RWI1</accession>
<protein>
    <submittedName>
        <fullName evidence="4">Helix-turn-helix transcriptional regulator</fullName>
    </submittedName>
</protein>
<keyword evidence="1" id="KW-0805">Transcription regulation</keyword>
<dbReference type="PROSITE" id="PS01124">
    <property type="entry name" value="HTH_ARAC_FAMILY_2"/>
    <property type="match status" value="1"/>
</dbReference>
<comment type="caution">
    <text evidence="4">The sequence shown here is derived from an EMBL/GenBank/DDBJ whole genome shotgun (WGS) entry which is preliminary data.</text>
</comment>
<dbReference type="PANTHER" id="PTHR43436:SF2">
    <property type="entry name" value="ARAC_XYLS FAMILY TRANSCRIPTIONAL REGULATOR"/>
    <property type="match status" value="1"/>
</dbReference>
<sequence>MQLLDRPTALRLLQKQLLREIHFWLLIGKHGPELRQLGRPDSHIYRIARAVAVLRAEFSNVLTIERLATVAGMSRSSFHHHFKAITSLTPLQFQKQLRLIEGRRLIVADGMSSSGAAFKVGYESASHFARDYLRMFGLQPKQERKAMKGHGKS</sequence>
<dbReference type="SMART" id="SM00342">
    <property type="entry name" value="HTH_ARAC"/>
    <property type="match status" value="1"/>
</dbReference>
<feature type="domain" description="HTH araC/xylS-type" evidence="3">
    <location>
        <begin position="48"/>
        <end position="146"/>
    </location>
</feature>
<gene>
    <name evidence="4" type="ORF">G7024_22280</name>
</gene>